<evidence type="ECO:0000313" key="2">
    <source>
        <dbReference type="Proteomes" id="UP001518989"/>
    </source>
</evidence>
<evidence type="ECO:0000313" key="1">
    <source>
        <dbReference type="EMBL" id="MBO1078112.1"/>
    </source>
</evidence>
<keyword evidence="2" id="KW-1185">Reference proteome</keyword>
<gene>
    <name evidence="1" type="ORF">IAI61_03645</name>
</gene>
<protein>
    <submittedName>
        <fullName evidence="1">Uncharacterized protein</fullName>
    </submittedName>
</protein>
<dbReference type="EMBL" id="JACTNG010000002">
    <property type="protein sequence ID" value="MBO1078112.1"/>
    <property type="molecule type" value="Genomic_DNA"/>
</dbReference>
<accession>A0ABS3KKW8</accession>
<dbReference type="RefSeq" id="WP_207415555.1">
    <property type="nucleotide sequence ID" value="NZ_CP061177.1"/>
</dbReference>
<comment type="caution">
    <text evidence="1">The sequence shown here is derived from an EMBL/GenBank/DDBJ whole genome shotgun (WGS) entry which is preliminary data.</text>
</comment>
<name>A0ABS3KKW8_9PROT</name>
<reference evidence="1 2" key="1">
    <citation type="submission" date="2020-09" db="EMBL/GenBank/DDBJ databases">
        <title>Roseomonas.</title>
        <authorList>
            <person name="Zhu W."/>
        </authorList>
    </citation>
    <scope>NUCLEOTIDE SEQUENCE [LARGE SCALE GENOMIC DNA]</scope>
    <source>
        <strain evidence="1 2">573</strain>
    </source>
</reference>
<sequence length="86" mass="10065">MPDLIPHHVPRTHEPDDKGWIVTEYRGAVVRSWRYANILQMPSHPYDGKEFGQLSHVLGLIDHWLDHQALPRPYVWPVPDRKAPRA</sequence>
<proteinExistence type="predicted"/>
<dbReference type="Proteomes" id="UP001518989">
    <property type="component" value="Unassembled WGS sequence"/>
</dbReference>
<organism evidence="1 2">
    <name type="scientific">Roseomonas haemaphysalidis</name>
    <dbReference type="NCBI Taxonomy" id="2768162"/>
    <lineage>
        <taxon>Bacteria</taxon>
        <taxon>Pseudomonadati</taxon>
        <taxon>Pseudomonadota</taxon>
        <taxon>Alphaproteobacteria</taxon>
        <taxon>Acetobacterales</taxon>
        <taxon>Roseomonadaceae</taxon>
        <taxon>Roseomonas</taxon>
    </lineage>
</organism>